<organism evidence="1 2">
    <name type="scientific">Steinernema carpocapsae</name>
    <name type="common">Entomopathogenic nematode</name>
    <dbReference type="NCBI Taxonomy" id="34508"/>
    <lineage>
        <taxon>Eukaryota</taxon>
        <taxon>Metazoa</taxon>
        <taxon>Ecdysozoa</taxon>
        <taxon>Nematoda</taxon>
        <taxon>Chromadorea</taxon>
        <taxon>Rhabditida</taxon>
        <taxon>Tylenchina</taxon>
        <taxon>Panagrolaimomorpha</taxon>
        <taxon>Strongyloidoidea</taxon>
        <taxon>Steinernematidae</taxon>
        <taxon>Steinernema</taxon>
    </lineage>
</organism>
<evidence type="ECO:0000313" key="1">
    <source>
        <dbReference type="EMBL" id="TKR57402.1"/>
    </source>
</evidence>
<sequence length="80" mass="9077">MTICGRVCDGHNRISSDCCALQLPNLLYTFTVPYTLIHLWESLLVARDCFPPDVVCASLRTATLRRKVITTLTKRLPEVR</sequence>
<protein>
    <submittedName>
        <fullName evidence="1">Uncharacterized protein</fullName>
    </submittedName>
</protein>
<reference evidence="1 2" key="1">
    <citation type="journal article" date="2015" name="Genome Biol.">
        <title>Comparative genomics of Steinernema reveals deeply conserved gene regulatory networks.</title>
        <authorList>
            <person name="Dillman A.R."/>
            <person name="Macchietto M."/>
            <person name="Porter C.F."/>
            <person name="Rogers A."/>
            <person name="Williams B."/>
            <person name="Antoshechkin I."/>
            <person name="Lee M.M."/>
            <person name="Goodwin Z."/>
            <person name="Lu X."/>
            <person name="Lewis E.E."/>
            <person name="Goodrich-Blair H."/>
            <person name="Stock S.P."/>
            <person name="Adams B.J."/>
            <person name="Sternberg P.W."/>
            <person name="Mortazavi A."/>
        </authorList>
    </citation>
    <scope>NUCLEOTIDE SEQUENCE [LARGE SCALE GENOMIC DNA]</scope>
    <source>
        <strain evidence="1 2">ALL</strain>
    </source>
</reference>
<proteinExistence type="predicted"/>
<name>A0A4U5LNF0_STECR</name>
<dbReference type="AlphaFoldDB" id="A0A4U5LNF0"/>
<dbReference type="Proteomes" id="UP000298663">
    <property type="component" value="Unassembled WGS sequence"/>
</dbReference>
<accession>A0A4U5LNF0</accession>
<reference evidence="1 2" key="2">
    <citation type="journal article" date="2019" name="G3 (Bethesda)">
        <title>Hybrid Assembly of the Genome of the Entomopathogenic Nematode Steinernema carpocapsae Identifies the X-Chromosome.</title>
        <authorList>
            <person name="Serra L."/>
            <person name="Macchietto M."/>
            <person name="Macias-Munoz A."/>
            <person name="McGill C.J."/>
            <person name="Rodriguez I.M."/>
            <person name="Rodriguez B."/>
            <person name="Murad R."/>
            <person name="Mortazavi A."/>
        </authorList>
    </citation>
    <scope>NUCLEOTIDE SEQUENCE [LARGE SCALE GENOMIC DNA]</scope>
    <source>
        <strain evidence="1 2">ALL</strain>
    </source>
</reference>
<evidence type="ECO:0000313" key="2">
    <source>
        <dbReference type="Proteomes" id="UP000298663"/>
    </source>
</evidence>
<dbReference type="EMBL" id="AZBU02000016">
    <property type="protein sequence ID" value="TKR57402.1"/>
    <property type="molecule type" value="Genomic_DNA"/>
</dbReference>
<gene>
    <name evidence="1" type="ORF">L596_030876</name>
</gene>
<keyword evidence="2" id="KW-1185">Reference proteome</keyword>
<comment type="caution">
    <text evidence="1">The sequence shown here is derived from an EMBL/GenBank/DDBJ whole genome shotgun (WGS) entry which is preliminary data.</text>
</comment>